<evidence type="ECO:0000313" key="4">
    <source>
        <dbReference type="EMBL" id="EHL76580.1"/>
    </source>
</evidence>
<dbReference type="EMBL" id="ACWF01000122">
    <property type="protein sequence ID" value="EHL76580.1"/>
    <property type="molecule type" value="Genomic_DNA"/>
</dbReference>
<organism evidence="4 5">
    <name type="scientific">Bacillus smithii 7_3_47FAA</name>
    <dbReference type="NCBI Taxonomy" id="665952"/>
    <lineage>
        <taxon>Bacteria</taxon>
        <taxon>Bacillati</taxon>
        <taxon>Bacillota</taxon>
        <taxon>Bacilli</taxon>
        <taxon>Bacillales</taxon>
        <taxon>Bacillaceae</taxon>
        <taxon>Bacillus</taxon>
    </lineage>
</organism>
<evidence type="ECO:0000256" key="2">
    <source>
        <dbReference type="SAM" id="MobiDB-lite"/>
    </source>
</evidence>
<dbReference type="PATRIC" id="fig|665952.3.peg.2504"/>
<dbReference type="HOGENOM" id="CLU_151332_0_0_9"/>
<protein>
    <recommendedName>
        <fullName evidence="6">YtxH domain-containing protein</fullName>
    </recommendedName>
</protein>
<dbReference type="RefSeq" id="WP_003354692.1">
    <property type="nucleotide sequence ID" value="NZ_JH414757.1"/>
</dbReference>
<evidence type="ECO:0008006" key="6">
    <source>
        <dbReference type="Google" id="ProtNLM"/>
    </source>
</evidence>
<proteinExistence type="predicted"/>
<evidence type="ECO:0000256" key="3">
    <source>
        <dbReference type="SAM" id="Phobius"/>
    </source>
</evidence>
<gene>
    <name evidence="4" type="ORF">HMPREF1015_00930</name>
</gene>
<dbReference type="Proteomes" id="UP000011747">
    <property type="component" value="Unassembled WGS sequence"/>
</dbReference>
<feature type="region of interest" description="Disordered" evidence="2">
    <location>
        <begin position="102"/>
        <end position="121"/>
    </location>
</feature>
<comment type="caution">
    <text evidence="4">The sequence shown here is derived from an EMBL/GenBank/DDBJ whole genome shotgun (WGS) entry which is preliminary data.</text>
</comment>
<evidence type="ECO:0000256" key="1">
    <source>
        <dbReference type="SAM" id="Coils"/>
    </source>
</evidence>
<sequence length="121" mass="13567">MGRNKFFVGMFIGAAAGAAVSLLDKSTRSKMSKVCQYVVQIAKDPNRIISSTKEIVEKAKETVKQVNEDVGFIREKVEDLRDLTPQVKELLTEAKDTFLPEKKDASYQDIHNEKETTESGK</sequence>
<name>G9QN13_9BACI</name>
<feature type="coiled-coil region" evidence="1">
    <location>
        <begin position="49"/>
        <end position="76"/>
    </location>
</feature>
<keyword evidence="5" id="KW-1185">Reference proteome</keyword>
<keyword evidence="3" id="KW-0812">Transmembrane</keyword>
<evidence type="ECO:0000313" key="5">
    <source>
        <dbReference type="Proteomes" id="UP000011747"/>
    </source>
</evidence>
<keyword evidence="3" id="KW-0472">Membrane</keyword>
<dbReference type="AlphaFoldDB" id="G9QN13"/>
<keyword evidence="1" id="KW-0175">Coiled coil</keyword>
<accession>G9QN13</accession>
<reference evidence="4 5" key="1">
    <citation type="submission" date="2011-09" db="EMBL/GenBank/DDBJ databases">
        <title>The Genome Sequence of Bacillus smithii 7_3_47FAA.</title>
        <authorList>
            <consortium name="The Broad Institute Genome Sequencing Platform"/>
            <person name="Earl A."/>
            <person name="Ward D."/>
            <person name="Feldgarden M."/>
            <person name="Gevers D."/>
            <person name="Daigneault M."/>
            <person name="Strauss J."/>
            <person name="Allen-Vercoe E."/>
            <person name="Young S.K."/>
            <person name="Zeng Q."/>
            <person name="Gargeya S."/>
            <person name="Fitzgerald M."/>
            <person name="Haas B."/>
            <person name="Abouelleil A."/>
            <person name="Alvarado L."/>
            <person name="Arachchi H.M."/>
            <person name="Berlin A."/>
            <person name="Brown A."/>
            <person name="Chapman S.B."/>
            <person name="Chen Z."/>
            <person name="Dunbar C."/>
            <person name="Freedman E."/>
            <person name="Gearin G."/>
            <person name="Goldberg J."/>
            <person name="Griggs A."/>
            <person name="Gujja S."/>
            <person name="Heiman D."/>
            <person name="Howarth C."/>
            <person name="Larson L."/>
            <person name="Lui A."/>
            <person name="MacDonald P.J.P."/>
            <person name="Montmayeur A."/>
            <person name="Murphy C."/>
            <person name="Neiman D."/>
            <person name="Pearson M."/>
            <person name="Priest M."/>
            <person name="Roberts A."/>
            <person name="Saif S."/>
            <person name="Shea T."/>
            <person name="Shenoy N."/>
            <person name="Sisk P."/>
            <person name="Stolte C."/>
            <person name="Sykes S."/>
            <person name="Wortman J."/>
            <person name="Nusbaum C."/>
            <person name="Birren B."/>
        </authorList>
    </citation>
    <scope>NUCLEOTIDE SEQUENCE [LARGE SCALE GENOMIC DNA]</scope>
    <source>
        <strain evidence="4 5">7_3_47FAA</strain>
    </source>
</reference>
<feature type="transmembrane region" description="Helical" evidence="3">
    <location>
        <begin position="6"/>
        <end position="23"/>
    </location>
</feature>
<keyword evidence="3" id="KW-1133">Transmembrane helix</keyword>